<dbReference type="SUPFAM" id="SSF48452">
    <property type="entry name" value="TPR-like"/>
    <property type="match status" value="1"/>
</dbReference>
<dbReference type="EMBL" id="CAJPDT010000075">
    <property type="protein sequence ID" value="CAF9934187.1"/>
    <property type="molecule type" value="Genomic_DNA"/>
</dbReference>
<dbReference type="AlphaFoldDB" id="A0A8H3G409"/>
<keyword evidence="3" id="KW-1185">Reference proteome</keyword>
<protein>
    <submittedName>
        <fullName evidence="2">Uncharacterized protein</fullName>
    </submittedName>
</protein>
<dbReference type="InterPro" id="IPR011990">
    <property type="entry name" value="TPR-like_helical_dom_sf"/>
</dbReference>
<feature type="region of interest" description="Disordered" evidence="1">
    <location>
        <begin position="383"/>
        <end position="407"/>
    </location>
</feature>
<accession>A0A8H3G409</accession>
<comment type="caution">
    <text evidence="2">The sequence shown here is derived from an EMBL/GenBank/DDBJ whole genome shotgun (WGS) entry which is preliminary data.</text>
</comment>
<evidence type="ECO:0000256" key="1">
    <source>
        <dbReference type="SAM" id="MobiDB-lite"/>
    </source>
</evidence>
<sequence>MAPGNNPPVIPAGNDFRHVMLRGNIALSDQRTEEAIRLYTKVLYTLSPGHVCALLNRSMAYLLDGYAELAVMDAHRACIAADELLKNNPVANKRVGRVAKYIKSERLHVDADRRWTRPGQRNIGPGWERSPMASIVVNATPATSRPNGAQIPPFGTSRASLARALAIRAKYRLCGTLFEVGQGARMDALELIDNSKSRMKMNSWEKAWFNKLGNEIIDDLVAQDDPTDPEALRCLGHDTKEQRDERMTKLKESTKAPTSSYGYGDYPFDTKEPRLRERHWQKEAQALTEGRSYNVSAVVMQPEETENTPPEGPKLFVELRANRDISSEDLVLSDKTISRVTTSIPEQIQAKRRSDNLDHYHCNHCASLLLVPRECAEREMMPPPPIPPSSIINNPNHPSSTRGRPPLLARSTSGRVLPSQDFKFCHPSHMVPTCSAKCQMRSVDFEKGLCDTKIEQELRQSHFKELGHRSMTECKTQCLRDLMFLRHITMAMNAGQNPLAHCNLMFATSGPNMRGIEYEKVEPWSYVSHVVRPIRYLEQFFENTNTDQFSELSRLDGWIIYTLLVKITRAMCISKGPRYIKSFRADGMCDTASGPRDKRWEDVTQIPKEDDDDSVWIASIDSFYNMIRIADPALGETPNVTVTQREDLEVFAIKTDSGPAIRAGEPLLRAANPVEGLVLYSLDWQDGMEEMGDEEVHSGDTSDFLEGSSDDDDGVDGEGNYEGEGVGEAMEVGEEAGGAMEGDVDRLFH</sequence>
<name>A0A8H3G409_9LECA</name>
<gene>
    <name evidence="2" type="ORF">IMSHALPRED_009620</name>
</gene>
<feature type="compositionally biased region" description="Low complexity" evidence="1">
    <location>
        <begin position="389"/>
        <end position="400"/>
    </location>
</feature>
<feature type="compositionally biased region" description="Acidic residues" evidence="1">
    <location>
        <begin position="708"/>
        <end position="721"/>
    </location>
</feature>
<reference evidence="2" key="1">
    <citation type="submission" date="2021-03" db="EMBL/GenBank/DDBJ databases">
        <authorList>
            <person name="Tagirdzhanova G."/>
        </authorList>
    </citation>
    <scope>NUCLEOTIDE SEQUENCE</scope>
</reference>
<evidence type="ECO:0000313" key="2">
    <source>
        <dbReference type="EMBL" id="CAF9934187.1"/>
    </source>
</evidence>
<dbReference type="Gene3D" id="1.25.40.10">
    <property type="entry name" value="Tetratricopeptide repeat domain"/>
    <property type="match status" value="1"/>
</dbReference>
<proteinExistence type="predicted"/>
<dbReference type="Proteomes" id="UP000664534">
    <property type="component" value="Unassembled WGS sequence"/>
</dbReference>
<organism evidence="2 3">
    <name type="scientific">Imshaugia aleurites</name>
    <dbReference type="NCBI Taxonomy" id="172621"/>
    <lineage>
        <taxon>Eukaryota</taxon>
        <taxon>Fungi</taxon>
        <taxon>Dikarya</taxon>
        <taxon>Ascomycota</taxon>
        <taxon>Pezizomycotina</taxon>
        <taxon>Lecanoromycetes</taxon>
        <taxon>OSLEUM clade</taxon>
        <taxon>Lecanoromycetidae</taxon>
        <taxon>Lecanorales</taxon>
        <taxon>Lecanorineae</taxon>
        <taxon>Parmeliaceae</taxon>
        <taxon>Imshaugia</taxon>
    </lineage>
</organism>
<feature type="region of interest" description="Disordered" evidence="1">
    <location>
        <begin position="239"/>
        <end position="265"/>
    </location>
</feature>
<feature type="region of interest" description="Disordered" evidence="1">
    <location>
        <begin position="691"/>
        <end position="749"/>
    </location>
</feature>
<feature type="compositionally biased region" description="Basic and acidic residues" evidence="1">
    <location>
        <begin position="239"/>
        <end position="254"/>
    </location>
</feature>
<dbReference type="OrthoDB" id="438641at2759"/>
<evidence type="ECO:0000313" key="3">
    <source>
        <dbReference type="Proteomes" id="UP000664534"/>
    </source>
</evidence>